<feature type="compositionally biased region" description="Polar residues" evidence="1">
    <location>
        <begin position="13"/>
        <end position="22"/>
    </location>
</feature>
<protein>
    <recommendedName>
        <fullName evidence="4">Multidrug transporter</fullName>
    </recommendedName>
</protein>
<proteinExistence type="predicted"/>
<feature type="region of interest" description="Disordered" evidence="1">
    <location>
        <begin position="66"/>
        <end position="88"/>
    </location>
</feature>
<organism evidence="2 3">
    <name type="scientific">Brevibacterium pityocampae</name>
    <dbReference type="NCBI Taxonomy" id="506594"/>
    <lineage>
        <taxon>Bacteria</taxon>
        <taxon>Bacillati</taxon>
        <taxon>Actinomycetota</taxon>
        <taxon>Actinomycetes</taxon>
        <taxon>Micrococcales</taxon>
        <taxon>Brevibacteriaceae</taxon>
        <taxon>Brevibacterium</taxon>
    </lineage>
</organism>
<sequence length="88" mass="9287">MMSKDKQTKNDPVETSGNTGLDSLNDAAKEVLGPSDRTEDNRGGYVEANPDPRAVAAAHGDRLITDADGNTVITEDPASPNHPDSPTR</sequence>
<reference evidence="3" key="1">
    <citation type="journal article" date="2019" name="Int. J. Syst. Evol. Microbiol.">
        <title>The Global Catalogue of Microorganisms (GCM) 10K type strain sequencing project: providing services to taxonomists for standard genome sequencing and annotation.</title>
        <authorList>
            <consortium name="The Broad Institute Genomics Platform"/>
            <consortium name="The Broad Institute Genome Sequencing Center for Infectious Disease"/>
            <person name="Wu L."/>
            <person name="Ma J."/>
        </authorList>
    </citation>
    <scope>NUCLEOTIDE SEQUENCE [LARGE SCALE GENOMIC DNA]</scope>
    <source>
        <strain evidence="3">JCM 17808</strain>
    </source>
</reference>
<name>A0ABP8J478_9MICO</name>
<gene>
    <name evidence="2" type="ORF">GCM10023167_04980</name>
</gene>
<evidence type="ECO:0000313" key="3">
    <source>
        <dbReference type="Proteomes" id="UP001500642"/>
    </source>
</evidence>
<comment type="caution">
    <text evidence="2">The sequence shown here is derived from an EMBL/GenBank/DDBJ whole genome shotgun (WGS) entry which is preliminary data.</text>
</comment>
<dbReference type="Proteomes" id="UP001500642">
    <property type="component" value="Unassembled WGS sequence"/>
</dbReference>
<keyword evidence="3" id="KW-1185">Reference proteome</keyword>
<feature type="compositionally biased region" description="Basic and acidic residues" evidence="1">
    <location>
        <begin position="1"/>
        <end position="12"/>
    </location>
</feature>
<accession>A0ABP8J478</accession>
<evidence type="ECO:0000313" key="2">
    <source>
        <dbReference type="EMBL" id="GAA4384368.1"/>
    </source>
</evidence>
<dbReference type="RefSeq" id="WP_137318833.1">
    <property type="nucleotide sequence ID" value="NZ_BAABGL010000002.1"/>
</dbReference>
<evidence type="ECO:0008006" key="4">
    <source>
        <dbReference type="Google" id="ProtNLM"/>
    </source>
</evidence>
<evidence type="ECO:0000256" key="1">
    <source>
        <dbReference type="SAM" id="MobiDB-lite"/>
    </source>
</evidence>
<dbReference type="EMBL" id="BAABGL010000002">
    <property type="protein sequence ID" value="GAA4384368.1"/>
    <property type="molecule type" value="Genomic_DNA"/>
</dbReference>
<feature type="region of interest" description="Disordered" evidence="1">
    <location>
        <begin position="1"/>
        <end position="53"/>
    </location>
</feature>